<organism evidence="7">
    <name type="scientific">Darwinula stevensoni</name>
    <dbReference type="NCBI Taxonomy" id="69355"/>
    <lineage>
        <taxon>Eukaryota</taxon>
        <taxon>Metazoa</taxon>
        <taxon>Ecdysozoa</taxon>
        <taxon>Arthropoda</taxon>
        <taxon>Crustacea</taxon>
        <taxon>Oligostraca</taxon>
        <taxon>Ostracoda</taxon>
        <taxon>Podocopa</taxon>
        <taxon>Podocopida</taxon>
        <taxon>Darwinulocopina</taxon>
        <taxon>Darwinuloidea</taxon>
        <taxon>Darwinulidae</taxon>
        <taxon>Darwinula</taxon>
    </lineage>
</organism>
<dbReference type="OrthoDB" id="6377759at2759"/>
<feature type="compositionally biased region" description="Low complexity" evidence="5">
    <location>
        <begin position="790"/>
        <end position="803"/>
    </location>
</feature>
<keyword evidence="1" id="KW-0479">Metal-binding</keyword>
<feature type="compositionally biased region" description="Polar residues" evidence="5">
    <location>
        <begin position="416"/>
        <end position="431"/>
    </location>
</feature>
<dbReference type="EMBL" id="LR902188">
    <property type="protein sequence ID" value="CAD7250137.1"/>
    <property type="molecule type" value="Genomic_DNA"/>
</dbReference>
<feature type="compositionally biased region" description="Basic and acidic residues" evidence="5">
    <location>
        <begin position="258"/>
        <end position="272"/>
    </location>
</feature>
<dbReference type="Proteomes" id="UP000677054">
    <property type="component" value="Unassembled WGS sequence"/>
</dbReference>
<feature type="region of interest" description="Disordered" evidence="5">
    <location>
        <begin position="996"/>
        <end position="1064"/>
    </location>
</feature>
<evidence type="ECO:0000313" key="8">
    <source>
        <dbReference type="Proteomes" id="UP000677054"/>
    </source>
</evidence>
<feature type="compositionally biased region" description="Basic and acidic residues" evidence="5">
    <location>
        <begin position="1102"/>
        <end position="1113"/>
    </location>
</feature>
<feature type="compositionally biased region" description="Basic and acidic residues" evidence="5">
    <location>
        <begin position="93"/>
        <end position="103"/>
    </location>
</feature>
<gene>
    <name evidence="7" type="ORF">DSTB1V02_LOCUS9920</name>
</gene>
<feature type="compositionally biased region" description="Basic and acidic residues" evidence="5">
    <location>
        <begin position="327"/>
        <end position="336"/>
    </location>
</feature>
<feature type="region of interest" description="Disordered" evidence="5">
    <location>
        <begin position="243"/>
        <end position="504"/>
    </location>
</feature>
<dbReference type="Gene3D" id="6.10.140.2220">
    <property type="match status" value="1"/>
</dbReference>
<feature type="compositionally biased region" description="Polar residues" evidence="5">
    <location>
        <begin position="564"/>
        <end position="573"/>
    </location>
</feature>
<feature type="domain" description="MYND-type" evidence="6">
    <location>
        <begin position="1318"/>
        <end position="1355"/>
    </location>
</feature>
<keyword evidence="3" id="KW-0862">Zinc</keyword>
<feature type="compositionally biased region" description="Low complexity" evidence="5">
    <location>
        <begin position="925"/>
        <end position="957"/>
    </location>
</feature>
<feature type="compositionally biased region" description="Basic and acidic residues" evidence="5">
    <location>
        <begin position="844"/>
        <end position="855"/>
    </location>
</feature>
<proteinExistence type="predicted"/>
<dbReference type="EMBL" id="CAJPEV010002671">
    <property type="protein sequence ID" value="CAG0897703.1"/>
    <property type="molecule type" value="Genomic_DNA"/>
</dbReference>
<sequence>WVVKPRRSEGRAAVAMPKVPPESRIRPQPKLKDCSVVVKDLCSALPVEYRRSLSRRRSVSLRRLWRARRKYPWLRDLLGLRRKRPRTPFRKRDRPDPQKREALGGRSVPSRTDFVRTPSVARDLRVSLKRDETSGKYFVDPRDVVGPRADLSASGVVSSESRDSKPFREAEDKTGSSESGRGSERRGSSSDLARASRDTEKGGASLHRVSRVVERVLWDVIRDVVDPSASEMKKKFEMIVRRRKNEAETVSPNGDVASAERLDVVPRDRGAKSSECVKTSCREGDLVSSDDANVVSPNLDGRSPEDANAFSSNGDTRTDASAPSQDEDSKSSEEAKTFASGDVESHENAKSESRIGDARSSDGGHSVPLRGDEEPVADGATTKSENRGFGFYRDTLVSPTGVPVATERMHRRETETANVCGSSTGEPSSRAASELRSPKEERKEEGTRDRDPRNGNDSDAARKSETRAERKGSSTRADAETRKRVPKEEKQPKRKAHAVLSEEEVLRLELDLPGFNWLQQKIMGGGKDQPPLKRRRSEEEASGISHPNESEKGPGGASEAAPPSSGQISTLCPQSDDEMSKKEISVIQMTVPEAGPLSSVRNAISPRADAQISRMDIPVIQLTIPEGLPPTARSATTHPQADAETSRKDIPVIQLTVPPPFQFADLQNASIVPDPTGIRCPVPPISPPIRDIYPRRYANDPVRSPRIPIPRWIPAPTGQDFWTYMHGVRLSGPLVSQSIPARRGPFPSPPRSNALSEMEIWKVRADQIYNGFRPVLAPRIVPPNREHLVPSRTTQSRQPSRTTFVPDERSSSKLAEHPESCYPTALVREAQVHPIQPSPFTKSSIERRIPVEERPNFAPNVESMTSYADPMRNADHGERNPTDGIRPLDADGKSSDGRRLPQDPLSLAVQSTIANDAENLAPHESPGTQPCTSTSSTTSPQTRISSLSEPTVPSEVVPSRREESEHADGASRNGGTPMGSPDIIIVGSYPEEERNISVVSQRKRSYEGVDGSRAPLKKRFTGSSSGNPRPGFGGRRENGESGTDEDSSGRSPPVDESHPHHGRNNVHAKIAGMQQEIELLREENRSLSKKLLSVLEQERDRFQAPVPHREPVYRSRPRIGSDDTQAGSRRPDQRPSSSDAQWNGPTMIPCSDRDASAARVRIGSSSAPSVIQSQQLAPSQAYLSLASETSKRQDSGLGFQYSTHPDARVKHVGLHGSYAPKNPDEEEIHERRFPVATAAPTQVFDNVPPNNPWSAVVARKYPEVPRAYMLPQFEMASRGLGFYAMRPQVPGSAMPNASPFHAPVQSHAQGSGRPRYPCSFCQQPARFICSVCKKRWYCNAECQERDWHSVHRHECALSSAPVAN</sequence>
<keyword evidence="8" id="KW-1185">Reference proteome</keyword>
<feature type="compositionally biased region" description="Basic and acidic residues" evidence="5">
    <location>
        <begin position="436"/>
        <end position="491"/>
    </location>
</feature>
<protein>
    <recommendedName>
        <fullName evidence="6">MYND-type domain-containing protein</fullName>
    </recommendedName>
</protein>
<feature type="region of interest" description="Disordered" evidence="5">
    <location>
        <begin position="1"/>
        <end position="27"/>
    </location>
</feature>
<feature type="region of interest" description="Disordered" evidence="5">
    <location>
        <begin position="521"/>
        <end position="580"/>
    </location>
</feature>
<evidence type="ECO:0000256" key="3">
    <source>
        <dbReference type="ARBA" id="ARBA00022833"/>
    </source>
</evidence>
<name>A0A7R9FP92_9CRUS</name>
<feature type="compositionally biased region" description="Basic and acidic residues" evidence="5">
    <location>
        <begin position="343"/>
        <end position="362"/>
    </location>
</feature>
<dbReference type="InterPro" id="IPR002893">
    <property type="entry name" value="Znf_MYND"/>
</dbReference>
<dbReference type="SUPFAM" id="SSF144232">
    <property type="entry name" value="HIT/MYND zinc finger-like"/>
    <property type="match status" value="1"/>
</dbReference>
<feature type="region of interest" description="Disordered" evidence="5">
    <location>
        <begin position="832"/>
        <end position="902"/>
    </location>
</feature>
<feature type="region of interest" description="Disordered" evidence="5">
    <location>
        <begin position="919"/>
        <end position="984"/>
    </location>
</feature>
<evidence type="ECO:0000256" key="5">
    <source>
        <dbReference type="SAM" id="MobiDB-lite"/>
    </source>
</evidence>
<feature type="region of interest" description="Disordered" evidence="5">
    <location>
        <begin position="149"/>
        <end position="206"/>
    </location>
</feature>
<evidence type="ECO:0000256" key="4">
    <source>
        <dbReference type="PROSITE-ProRule" id="PRU00134"/>
    </source>
</evidence>
<evidence type="ECO:0000313" key="7">
    <source>
        <dbReference type="EMBL" id="CAD7250137.1"/>
    </source>
</evidence>
<feature type="compositionally biased region" description="Basic and acidic residues" evidence="5">
    <location>
        <begin position="160"/>
        <end position="201"/>
    </location>
</feature>
<dbReference type="PROSITE" id="PS01360">
    <property type="entry name" value="ZF_MYND_1"/>
    <property type="match status" value="1"/>
</dbReference>
<accession>A0A7R9FP92</accession>
<reference evidence="7" key="1">
    <citation type="submission" date="2020-11" db="EMBL/GenBank/DDBJ databases">
        <authorList>
            <person name="Tran Van P."/>
        </authorList>
    </citation>
    <scope>NUCLEOTIDE SEQUENCE</scope>
</reference>
<evidence type="ECO:0000259" key="6">
    <source>
        <dbReference type="PROSITE" id="PS50865"/>
    </source>
</evidence>
<feature type="compositionally biased region" description="Basic and acidic residues" evidence="5">
    <location>
        <begin position="958"/>
        <end position="969"/>
    </location>
</feature>
<feature type="region of interest" description="Disordered" evidence="5">
    <location>
        <begin position="1102"/>
        <end position="1161"/>
    </location>
</feature>
<evidence type="ECO:0000256" key="2">
    <source>
        <dbReference type="ARBA" id="ARBA00022771"/>
    </source>
</evidence>
<feature type="compositionally biased region" description="Polar residues" evidence="5">
    <location>
        <begin position="309"/>
        <end position="324"/>
    </location>
</feature>
<dbReference type="GO" id="GO:0008270">
    <property type="term" value="F:zinc ion binding"/>
    <property type="evidence" value="ECO:0007669"/>
    <property type="project" value="UniProtKB-KW"/>
</dbReference>
<feature type="region of interest" description="Disordered" evidence="5">
    <location>
        <begin position="85"/>
        <end position="116"/>
    </location>
</feature>
<dbReference type="PROSITE" id="PS50865">
    <property type="entry name" value="ZF_MYND_2"/>
    <property type="match status" value="1"/>
</dbReference>
<feature type="non-terminal residue" evidence="7">
    <location>
        <position position="1"/>
    </location>
</feature>
<feature type="compositionally biased region" description="Basic and acidic residues" evidence="5">
    <location>
        <begin position="872"/>
        <end position="901"/>
    </location>
</feature>
<feature type="region of interest" description="Disordered" evidence="5">
    <location>
        <begin position="783"/>
        <end position="817"/>
    </location>
</feature>
<feature type="compositionally biased region" description="Basic and acidic residues" evidence="5">
    <location>
        <begin position="806"/>
        <end position="817"/>
    </location>
</feature>
<keyword evidence="2 4" id="KW-0863">Zinc-finger</keyword>
<feature type="compositionally biased region" description="Basic and acidic residues" evidence="5">
    <location>
        <begin position="1"/>
        <end position="10"/>
    </location>
</feature>
<dbReference type="Pfam" id="PF01753">
    <property type="entry name" value="zf-MYND"/>
    <property type="match status" value="1"/>
</dbReference>
<evidence type="ECO:0000256" key="1">
    <source>
        <dbReference type="ARBA" id="ARBA00022723"/>
    </source>
</evidence>